<dbReference type="AlphaFoldDB" id="A0A4D7JMX7"/>
<dbReference type="InterPro" id="IPR001932">
    <property type="entry name" value="PPM-type_phosphatase-like_dom"/>
</dbReference>
<proteinExistence type="predicted"/>
<dbReference type="Proteomes" id="UP000298616">
    <property type="component" value="Chromosome"/>
</dbReference>
<evidence type="ECO:0000256" key="1">
    <source>
        <dbReference type="ARBA" id="ARBA00022801"/>
    </source>
</evidence>
<dbReference type="Pfam" id="PF07228">
    <property type="entry name" value="SpoIIE"/>
    <property type="match status" value="1"/>
</dbReference>
<gene>
    <name evidence="3" type="ORF">DCC35_16365</name>
</gene>
<evidence type="ECO:0000259" key="2">
    <source>
        <dbReference type="Pfam" id="PF07228"/>
    </source>
</evidence>
<dbReference type="PANTHER" id="PTHR43156:SF2">
    <property type="entry name" value="STAGE II SPORULATION PROTEIN E"/>
    <property type="match status" value="1"/>
</dbReference>
<organism evidence="3 4">
    <name type="scientific">Mangrovivirga cuniculi</name>
    <dbReference type="NCBI Taxonomy" id="2715131"/>
    <lineage>
        <taxon>Bacteria</taxon>
        <taxon>Pseudomonadati</taxon>
        <taxon>Bacteroidota</taxon>
        <taxon>Cytophagia</taxon>
        <taxon>Cytophagales</taxon>
        <taxon>Mangrovivirgaceae</taxon>
        <taxon>Mangrovivirga</taxon>
    </lineage>
</organism>
<evidence type="ECO:0000313" key="3">
    <source>
        <dbReference type="EMBL" id="QCK16203.1"/>
    </source>
</evidence>
<keyword evidence="4" id="KW-1185">Reference proteome</keyword>
<dbReference type="InterPro" id="IPR052016">
    <property type="entry name" value="Bact_Sigma-Reg"/>
</dbReference>
<dbReference type="GO" id="GO:0016791">
    <property type="term" value="F:phosphatase activity"/>
    <property type="evidence" value="ECO:0007669"/>
    <property type="project" value="TreeGrafter"/>
</dbReference>
<dbReference type="InterPro" id="IPR036457">
    <property type="entry name" value="PPM-type-like_dom_sf"/>
</dbReference>
<dbReference type="PANTHER" id="PTHR43156">
    <property type="entry name" value="STAGE II SPORULATION PROTEIN E-RELATED"/>
    <property type="match status" value="1"/>
</dbReference>
<reference evidence="3 4" key="1">
    <citation type="submission" date="2018-04" db="EMBL/GenBank/DDBJ databases">
        <title>Complete genome uncultured novel isolate.</title>
        <authorList>
            <person name="Merlino G."/>
        </authorList>
    </citation>
    <scope>NUCLEOTIDE SEQUENCE [LARGE SCALE GENOMIC DNA]</scope>
    <source>
        <strain evidence="4">R1DC9</strain>
    </source>
</reference>
<feature type="domain" description="PPM-type phosphatase" evidence="2">
    <location>
        <begin position="5"/>
        <end position="106"/>
    </location>
</feature>
<keyword evidence="1" id="KW-0378">Hydrolase</keyword>
<evidence type="ECO:0000313" key="4">
    <source>
        <dbReference type="Proteomes" id="UP000298616"/>
    </source>
</evidence>
<protein>
    <recommendedName>
        <fullName evidence="2">PPM-type phosphatase domain-containing protein</fullName>
    </recommendedName>
</protein>
<sequence>MILKNKKVSYLDKGTTLLGAFEELPFLNHGIIEGIKESYLFTYTDGLVEARNNNDEEMGIERVSEIVSDNIKYTPDVVHGVLMNNLDRFRENQRFPDDITLLSIKFNK</sequence>
<name>A0A4D7JMX7_9BACT</name>
<dbReference type="EMBL" id="CP028923">
    <property type="protein sequence ID" value="QCK16203.1"/>
    <property type="molecule type" value="Genomic_DNA"/>
</dbReference>
<dbReference type="Gene3D" id="3.60.40.10">
    <property type="entry name" value="PPM-type phosphatase domain"/>
    <property type="match status" value="1"/>
</dbReference>
<dbReference type="KEGG" id="fpf:DCC35_16365"/>
<dbReference type="OrthoDB" id="9763484at2"/>
<accession>A0A4D7JMX7</accession>